<dbReference type="Gene3D" id="3.40.630.30">
    <property type="match status" value="1"/>
</dbReference>
<dbReference type="Proteomes" id="UP000253410">
    <property type="component" value="Unassembled WGS sequence"/>
</dbReference>
<accession>A0A365XVI9</accession>
<keyword evidence="2" id="KW-0808">Transferase</keyword>
<dbReference type="RefSeq" id="WP_113618357.1">
    <property type="nucleotide sequence ID" value="NZ_QFFJ01000002.1"/>
</dbReference>
<dbReference type="SUPFAM" id="SSF55729">
    <property type="entry name" value="Acyl-CoA N-acyltransferases (Nat)"/>
    <property type="match status" value="1"/>
</dbReference>
<dbReference type="AlphaFoldDB" id="A0A365XVI9"/>
<evidence type="ECO:0000313" key="2">
    <source>
        <dbReference type="EMBL" id="RBL89605.1"/>
    </source>
</evidence>
<protein>
    <submittedName>
        <fullName evidence="2">GNAT family N-acetyltransferase</fullName>
    </submittedName>
</protein>
<dbReference type="GO" id="GO:0016747">
    <property type="term" value="F:acyltransferase activity, transferring groups other than amino-acyl groups"/>
    <property type="evidence" value="ECO:0007669"/>
    <property type="project" value="InterPro"/>
</dbReference>
<name>A0A365XVI9_9BACT</name>
<dbReference type="OrthoDB" id="424368at2"/>
<reference evidence="2 3" key="1">
    <citation type="submission" date="2018-05" db="EMBL/GenBank/DDBJ databases">
        <title>Chitinophaga sp. K3CV102501T nov., isolated from isolated from a monsoon evergreen broad-leaved forest soil.</title>
        <authorList>
            <person name="Lv Y."/>
        </authorList>
    </citation>
    <scope>NUCLEOTIDE SEQUENCE [LARGE SCALE GENOMIC DNA]</scope>
    <source>
        <strain evidence="2 3">GDMCC 1.1325</strain>
    </source>
</reference>
<evidence type="ECO:0000313" key="3">
    <source>
        <dbReference type="Proteomes" id="UP000253410"/>
    </source>
</evidence>
<feature type="domain" description="N-acetyltransferase" evidence="1">
    <location>
        <begin position="2"/>
        <end position="156"/>
    </location>
</feature>
<dbReference type="PROSITE" id="PS51186">
    <property type="entry name" value="GNAT"/>
    <property type="match status" value="1"/>
</dbReference>
<dbReference type="EMBL" id="QFFJ01000002">
    <property type="protein sequence ID" value="RBL89605.1"/>
    <property type="molecule type" value="Genomic_DNA"/>
</dbReference>
<dbReference type="CDD" id="cd04301">
    <property type="entry name" value="NAT_SF"/>
    <property type="match status" value="1"/>
</dbReference>
<comment type="caution">
    <text evidence="2">The sequence shown here is derived from an EMBL/GenBank/DDBJ whole genome shotgun (WGS) entry which is preliminary data.</text>
</comment>
<organism evidence="2 3">
    <name type="scientific">Chitinophaga flava</name>
    <dbReference type="NCBI Taxonomy" id="2259036"/>
    <lineage>
        <taxon>Bacteria</taxon>
        <taxon>Pseudomonadati</taxon>
        <taxon>Bacteroidota</taxon>
        <taxon>Chitinophagia</taxon>
        <taxon>Chitinophagales</taxon>
        <taxon>Chitinophagaceae</taxon>
        <taxon>Chitinophaga</taxon>
    </lineage>
</organism>
<keyword evidence="3" id="KW-1185">Reference proteome</keyword>
<dbReference type="PANTHER" id="PTHR43451">
    <property type="entry name" value="ACETYLTRANSFERASE (GNAT) FAMILY PROTEIN"/>
    <property type="match status" value="1"/>
</dbReference>
<evidence type="ECO:0000259" key="1">
    <source>
        <dbReference type="PROSITE" id="PS51186"/>
    </source>
</evidence>
<dbReference type="InterPro" id="IPR052564">
    <property type="entry name" value="N-acetyltrans/Recomb-assoc"/>
</dbReference>
<dbReference type="InterPro" id="IPR000182">
    <property type="entry name" value="GNAT_dom"/>
</dbReference>
<sequence>MMNLRKATISDMPELRDLYQQTIRTVNSRDYNALQIAAWSGRGDRLSSLENKINTQHFFIAETPDKVITGLASLEDDGEFDMMFVHKDYQRQGIATLLANHIIQTAKELGIPLLTAYVSITARLFFEKIRFRVVQEQSVNIDGVELTNYQMVRAIQ</sequence>
<dbReference type="PANTHER" id="PTHR43451:SF1">
    <property type="entry name" value="ACETYLTRANSFERASE"/>
    <property type="match status" value="1"/>
</dbReference>
<dbReference type="InterPro" id="IPR016181">
    <property type="entry name" value="Acyl_CoA_acyltransferase"/>
</dbReference>
<proteinExistence type="predicted"/>
<gene>
    <name evidence="2" type="ORF">DF182_24180</name>
</gene>
<dbReference type="Pfam" id="PF13673">
    <property type="entry name" value="Acetyltransf_10"/>
    <property type="match status" value="1"/>
</dbReference>